<evidence type="ECO:0000259" key="15">
    <source>
        <dbReference type="PROSITE" id="PS50880"/>
    </source>
</evidence>
<comment type="caution">
    <text evidence="16">The sequence shown here is derived from an EMBL/GenBank/DDBJ whole genome shotgun (WGS) entry which is preliminary data.</text>
</comment>
<dbReference type="Gene3D" id="3.40.1360.10">
    <property type="match status" value="1"/>
</dbReference>
<dbReference type="Pfam" id="PF08275">
    <property type="entry name" value="DNAG_N"/>
    <property type="match status" value="1"/>
</dbReference>
<keyword evidence="4 12" id="KW-0548">Nucleotidyltransferase</keyword>
<dbReference type="STRING" id="1802706.A3I32_02220"/>
<evidence type="ECO:0000256" key="12">
    <source>
        <dbReference type="HAMAP-Rule" id="MF_00974"/>
    </source>
</evidence>
<keyword evidence="9" id="KW-0460">Magnesium</keyword>
<evidence type="ECO:0000256" key="1">
    <source>
        <dbReference type="ARBA" id="ARBA00022478"/>
    </source>
</evidence>
<keyword evidence="6 12" id="KW-0479">Metal-binding</keyword>
<dbReference type="Proteomes" id="UP000177494">
    <property type="component" value="Unassembled WGS sequence"/>
</dbReference>
<dbReference type="Pfam" id="PF13155">
    <property type="entry name" value="Toprim_2"/>
    <property type="match status" value="1"/>
</dbReference>
<dbReference type="Pfam" id="PF01807">
    <property type="entry name" value="Zn_ribbon_DnaG"/>
    <property type="match status" value="1"/>
</dbReference>
<comment type="subunit">
    <text evidence="12">Monomer. Interacts with DnaB.</text>
</comment>
<evidence type="ECO:0000313" key="17">
    <source>
        <dbReference type="Proteomes" id="UP000177494"/>
    </source>
</evidence>
<dbReference type="FunFam" id="3.90.580.10:FF:000001">
    <property type="entry name" value="DNA primase"/>
    <property type="match status" value="1"/>
</dbReference>
<dbReference type="PANTHER" id="PTHR30313">
    <property type="entry name" value="DNA PRIMASE"/>
    <property type="match status" value="1"/>
</dbReference>
<feature type="domain" description="Toprim" evidence="15">
    <location>
        <begin position="287"/>
        <end position="368"/>
    </location>
</feature>
<dbReference type="PIRSF" id="PIRSF002811">
    <property type="entry name" value="DnaG"/>
    <property type="match status" value="1"/>
</dbReference>
<dbReference type="GO" id="GO:0005737">
    <property type="term" value="C:cytoplasm"/>
    <property type="evidence" value="ECO:0007669"/>
    <property type="project" value="TreeGrafter"/>
</dbReference>
<evidence type="ECO:0000256" key="14">
    <source>
        <dbReference type="PIRSR" id="PIRSR002811-1"/>
    </source>
</evidence>
<evidence type="ECO:0000313" key="16">
    <source>
        <dbReference type="EMBL" id="OGN32677.1"/>
    </source>
</evidence>
<dbReference type="EC" id="2.7.7.101" evidence="12"/>
<dbReference type="SMART" id="SM00400">
    <property type="entry name" value="ZnF_CHCC"/>
    <property type="match status" value="1"/>
</dbReference>
<keyword evidence="2 12" id="KW-0639">Primosome</keyword>
<reference evidence="16 17" key="1">
    <citation type="journal article" date="2016" name="Nat. Commun.">
        <title>Thousands of microbial genomes shed light on interconnected biogeochemical processes in an aquifer system.</title>
        <authorList>
            <person name="Anantharaman K."/>
            <person name="Brown C.T."/>
            <person name="Hug L.A."/>
            <person name="Sharon I."/>
            <person name="Castelle C.J."/>
            <person name="Probst A.J."/>
            <person name="Thomas B.C."/>
            <person name="Singh A."/>
            <person name="Wilkins M.J."/>
            <person name="Karaoz U."/>
            <person name="Brodie E.L."/>
            <person name="Williams K.H."/>
            <person name="Hubbard S.S."/>
            <person name="Banfield J.F."/>
        </authorList>
    </citation>
    <scope>NUCLEOTIDE SEQUENCE [LARGE SCALE GENOMIC DNA]</scope>
</reference>
<keyword evidence="11 12" id="KW-0804">Transcription</keyword>
<dbReference type="InterPro" id="IPR013264">
    <property type="entry name" value="DNAG_N"/>
</dbReference>
<dbReference type="AlphaFoldDB" id="A0A1F8H513"/>
<dbReference type="CDD" id="cd03364">
    <property type="entry name" value="TOPRIM_DnaG_primases"/>
    <property type="match status" value="1"/>
</dbReference>
<dbReference type="InterPro" id="IPR036977">
    <property type="entry name" value="DNA_primase_Znf_CHC2"/>
</dbReference>
<dbReference type="SUPFAM" id="SSF57783">
    <property type="entry name" value="Zinc beta-ribbon"/>
    <property type="match status" value="1"/>
</dbReference>
<evidence type="ECO:0000256" key="13">
    <source>
        <dbReference type="PIRNR" id="PIRNR002811"/>
    </source>
</evidence>
<evidence type="ECO:0000256" key="8">
    <source>
        <dbReference type="ARBA" id="ARBA00022833"/>
    </source>
</evidence>
<dbReference type="Gene3D" id="1.10.860.10">
    <property type="entry name" value="DNAb Helicase, Chain A"/>
    <property type="match status" value="1"/>
</dbReference>
<dbReference type="GO" id="GO:0003899">
    <property type="term" value="F:DNA-directed RNA polymerase activity"/>
    <property type="evidence" value="ECO:0007669"/>
    <property type="project" value="UniProtKB-UniRule"/>
</dbReference>
<evidence type="ECO:0000256" key="2">
    <source>
        <dbReference type="ARBA" id="ARBA00022515"/>
    </source>
</evidence>
<dbReference type="SMART" id="SM00493">
    <property type="entry name" value="TOPRIM"/>
    <property type="match status" value="1"/>
</dbReference>
<dbReference type="InterPro" id="IPR050219">
    <property type="entry name" value="DnaG_primase"/>
</dbReference>
<evidence type="ECO:0000256" key="5">
    <source>
        <dbReference type="ARBA" id="ARBA00022705"/>
    </source>
</evidence>
<dbReference type="GO" id="GO:1990077">
    <property type="term" value="C:primosome complex"/>
    <property type="evidence" value="ECO:0007669"/>
    <property type="project" value="UniProtKB-KW"/>
</dbReference>
<keyword evidence="5 12" id="KW-0235">DNA replication</keyword>
<dbReference type="InterPro" id="IPR034151">
    <property type="entry name" value="TOPRIM_DnaG_bac"/>
</dbReference>
<dbReference type="GO" id="GO:0008270">
    <property type="term" value="F:zinc ion binding"/>
    <property type="evidence" value="ECO:0007669"/>
    <property type="project" value="UniProtKB-UniRule"/>
</dbReference>
<dbReference type="InterPro" id="IPR030846">
    <property type="entry name" value="DnaG_bac"/>
</dbReference>
<dbReference type="SUPFAM" id="SSF56731">
    <property type="entry name" value="DNA primase core"/>
    <property type="match status" value="2"/>
</dbReference>
<evidence type="ECO:0000256" key="6">
    <source>
        <dbReference type="ARBA" id="ARBA00022723"/>
    </source>
</evidence>
<comment type="function">
    <text evidence="12 13">RNA polymerase that catalyzes the synthesis of short RNA molecules used as primers for DNA polymerase during DNA replication.</text>
</comment>
<protein>
    <recommendedName>
        <fullName evidence="12 13">DNA primase</fullName>
        <ecNumber evidence="12">2.7.7.101</ecNumber>
    </recommendedName>
</protein>
<comment type="catalytic activity">
    <reaction evidence="12">
        <text>ssDNA + n NTP = ssDNA/pppN(pN)n-1 hybrid + (n-1) diphosphate.</text>
        <dbReference type="EC" id="2.7.7.101"/>
    </reaction>
</comment>
<keyword evidence="3 12" id="KW-0808">Transferase</keyword>
<name>A0A1F8H513_9BACT</name>
<dbReference type="EMBL" id="MGKU01000012">
    <property type="protein sequence ID" value="OGN32677.1"/>
    <property type="molecule type" value="Genomic_DNA"/>
</dbReference>
<dbReference type="HAMAP" id="MF_00974">
    <property type="entry name" value="DNA_primase_DnaG"/>
    <property type="match status" value="1"/>
</dbReference>
<gene>
    <name evidence="12" type="primary">dnaG</name>
    <name evidence="16" type="ORF">A3I32_02220</name>
</gene>
<sequence length="636" mass="71349">MATNIEKIKERVDIVELISSYLKLQKSGVNYKANCPFHGEKTPSFYVSPERQIWHCFGCGLGGSIFDFVMHIDGLEFGEAMRLLARRAGVELEQFDQTVQSEKGRLLEVVDWASKFFQKQLWESNAGLKALAYLKERGLSEPSIKQWQLGFAPESWDSLGNFLQAKRYRASEIFNSGLSVKRERGDGYYDRFRSRIVFPVVDLNSQTVGFSGRIFRPAAERPNADVALVPAAPSRRDANIGKNLGTGTDNVGHRDAKYINTPQTLIYDKSRVLYGLNQAKVGLRSADKCLVVEGNMDVIMSHQAGATQAVASSGTALTDQHLKIIKRYTSNLDFCFDMDAAGTLATERAITAAIRQGFNLGVVMLNDPGCKDPADYVKQHGNDWAEYAKQSQPIFSFYLESGMRAHDASSAIGKKLIADKVLAIIKHINNKVELAHWLGELALRLGIKEEVLREQMENLSANASEEANSSAKLNLQVLAKLGANTLEDYLVSLLLLRPELAESVESDSGNEFYSANTKALLQLFRDYLKARNQLTENTNLLDYLTHHLESVPGVEAMYLETIYIQAQETWQDFGPEDLTKEFNTVLYFLNKRVITAQLSELEMKIKQAEHRGEKNLVTELIKGFQTLSNQLIKLKY</sequence>
<keyword evidence="10 12" id="KW-0238">DNA-binding</keyword>
<evidence type="ECO:0000256" key="10">
    <source>
        <dbReference type="ARBA" id="ARBA00023125"/>
    </source>
</evidence>
<accession>A0A1F8H513</accession>
<dbReference type="GO" id="GO:0000428">
    <property type="term" value="C:DNA-directed RNA polymerase complex"/>
    <property type="evidence" value="ECO:0007669"/>
    <property type="project" value="UniProtKB-KW"/>
</dbReference>
<comment type="similarity">
    <text evidence="12 13">Belongs to the DnaG primase family.</text>
</comment>
<evidence type="ECO:0000256" key="11">
    <source>
        <dbReference type="ARBA" id="ARBA00023163"/>
    </source>
</evidence>
<keyword evidence="1 12" id="KW-0240">DNA-directed RNA polymerase</keyword>
<evidence type="ECO:0000256" key="7">
    <source>
        <dbReference type="ARBA" id="ARBA00022771"/>
    </source>
</evidence>
<keyword evidence="8 12" id="KW-0862">Zinc</keyword>
<dbReference type="GO" id="GO:0006269">
    <property type="term" value="P:DNA replication, synthesis of primer"/>
    <property type="evidence" value="ECO:0007669"/>
    <property type="project" value="UniProtKB-UniRule"/>
</dbReference>
<evidence type="ECO:0000256" key="3">
    <source>
        <dbReference type="ARBA" id="ARBA00022679"/>
    </source>
</evidence>
<comment type="domain">
    <text evidence="12">Contains an N-terminal zinc-binding domain, a central core domain that contains the primase activity, and a C-terminal DnaB-binding domain.</text>
</comment>
<dbReference type="GO" id="GO:0003677">
    <property type="term" value="F:DNA binding"/>
    <property type="evidence" value="ECO:0007669"/>
    <property type="project" value="UniProtKB-KW"/>
</dbReference>
<dbReference type="InterPro" id="IPR006171">
    <property type="entry name" value="TOPRIM_dom"/>
</dbReference>
<dbReference type="Gene3D" id="3.90.980.10">
    <property type="entry name" value="DNA primase, catalytic core, N-terminal domain"/>
    <property type="match status" value="1"/>
</dbReference>
<dbReference type="InterPro" id="IPR037068">
    <property type="entry name" value="DNA_primase_core_N_sf"/>
</dbReference>
<proteinExistence type="inferred from homology"/>
<feature type="zinc finger region" description="CHC2-type" evidence="12 14">
    <location>
        <begin position="35"/>
        <end position="59"/>
    </location>
</feature>
<keyword evidence="7 12" id="KW-0863">Zinc-finger</keyword>
<comment type="cofactor">
    <cofactor evidence="12 13 14">
        <name>Zn(2+)</name>
        <dbReference type="ChEBI" id="CHEBI:29105"/>
    </cofactor>
    <text evidence="12 13 14">Binds 1 zinc ion per monomer.</text>
</comment>
<evidence type="ECO:0000256" key="4">
    <source>
        <dbReference type="ARBA" id="ARBA00022695"/>
    </source>
</evidence>
<dbReference type="InterPro" id="IPR016136">
    <property type="entry name" value="DNA_helicase_N/primase_C"/>
</dbReference>
<evidence type="ECO:0000256" key="9">
    <source>
        <dbReference type="ARBA" id="ARBA00022842"/>
    </source>
</evidence>
<dbReference type="PANTHER" id="PTHR30313:SF2">
    <property type="entry name" value="DNA PRIMASE"/>
    <property type="match status" value="1"/>
</dbReference>
<dbReference type="PROSITE" id="PS50880">
    <property type="entry name" value="TOPRIM"/>
    <property type="match status" value="1"/>
</dbReference>
<organism evidence="16 17">
    <name type="scientific">Candidatus Yanofskybacteria bacterium RIFCSPLOWO2_02_FULL_45_10</name>
    <dbReference type="NCBI Taxonomy" id="1802706"/>
    <lineage>
        <taxon>Bacteria</taxon>
        <taxon>Candidatus Yanofskyibacteriota</taxon>
    </lineage>
</organism>
<dbReference type="Gene3D" id="3.90.580.10">
    <property type="entry name" value="Zinc finger, CHC2-type domain"/>
    <property type="match status" value="1"/>
</dbReference>
<dbReference type="InterPro" id="IPR002694">
    <property type="entry name" value="Znf_CHC2"/>
</dbReference>